<proteinExistence type="predicted"/>
<accession>A0AAV0XBW8</accession>
<evidence type="ECO:0000313" key="1">
    <source>
        <dbReference type="EMBL" id="CAI6365327.1"/>
    </source>
</evidence>
<comment type="caution">
    <text evidence="1">The sequence shown here is derived from an EMBL/GenBank/DDBJ whole genome shotgun (WGS) entry which is preliminary data.</text>
</comment>
<name>A0AAV0XBW8_9HEMI</name>
<organism evidence="1 2">
    <name type="scientific">Macrosiphum euphorbiae</name>
    <name type="common">potato aphid</name>
    <dbReference type="NCBI Taxonomy" id="13131"/>
    <lineage>
        <taxon>Eukaryota</taxon>
        <taxon>Metazoa</taxon>
        <taxon>Ecdysozoa</taxon>
        <taxon>Arthropoda</taxon>
        <taxon>Hexapoda</taxon>
        <taxon>Insecta</taxon>
        <taxon>Pterygota</taxon>
        <taxon>Neoptera</taxon>
        <taxon>Paraneoptera</taxon>
        <taxon>Hemiptera</taxon>
        <taxon>Sternorrhyncha</taxon>
        <taxon>Aphidomorpha</taxon>
        <taxon>Aphidoidea</taxon>
        <taxon>Aphididae</taxon>
        <taxon>Macrosiphini</taxon>
        <taxon>Macrosiphum</taxon>
    </lineage>
</organism>
<gene>
    <name evidence="1" type="ORF">MEUPH1_LOCUS20057</name>
</gene>
<dbReference type="AlphaFoldDB" id="A0AAV0XBW8"/>
<dbReference type="Proteomes" id="UP001160148">
    <property type="component" value="Unassembled WGS sequence"/>
</dbReference>
<sequence length="265" mass="31326">MALKMKKFEKMIRGDQVPEQKSYEKEEITEKIRFNELEFLKQRIFVNSLSHIEDDELRKKCSDITTHYRLFKDEESHYKVNELSDDDKIKLDKCIEECIHNECALITNEKESIPADLLKLIESEPAMPDTIKNKLNNMLTLLNKYTNNQKDIQHSMLTLLDSSNVNILEAQQLSKKVDAIKVNSNKLQSDIISKFSCSKQLFESLEKYYSTKEKEYESDLTKFEELQKLQEKYKLVDGPQYKDLVKRFKQAQEIIKIKTEMLNSY</sequence>
<reference evidence="1 2" key="1">
    <citation type="submission" date="2023-01" db="EMBL/GenBank/DDBJ databases">
        <authorList>
            <person name="Whitehead M."/>
        </authorList>
    </citation>
    <scope>NUCLEOTIDE SEQUENCE [LARGE SCALE GENOMIC DNA]</scope>
</reference>
<evidence type="ECO:0000313" key="2">
    <source>
        <dbReference type="Proteomes" id="UP001160148"/>
    </source>
</evidence>
<dbReference type="EMBL" id="CARXXK010000004">
    <property type="protein sequence ID" value="CAI6365327.1"/>
    <property type="molecule type" value="Genomic_DNA"/>
</dbReference>
<protein>
    <submittedName>
        <fullName evidence="1">Uncharacterized protein</fullName>
    </submittedName>
</protein>
<keyword evidence="2" id="KW-1185">Reference proteome</keyword>